<accession>A0A480ANJ3</accession>
<dbReference type="Proteomes" id="UP000301751">
    <property type="component" value="Unassembled WGS sequence"/>
</dbReference>
<dbReference type="Gene3D" id="3.40.50.1000">
    <property type="entry name" value="HAD superfamily/HAD-like"/>
    <property type="match status" value="1"/>
</dbReference>
<dbReference type="InterPro" id="IPR023214">
    <property type="entry name" value="HAD_sf"/>
</dbReference>
<dbReference type="EMBL" id="BJCL01000003">
    <property type="protein sequence ID" value="GCL62576.1"/>
    <property type="molecule type" value="Genomic_DNA"/>
</dbReference>
<name>A0A480ANJ3_9BURK</name>
<comment type="caution">
    <text evidence="1">The sequence shown here is derived from an EMBL/GenBank/DDBJ whole genome shotgun (WGS) entry which is preliminary data.</text>
</comment>
<keyword evidence="2" id="KW-1185">Reference proteome</keyword>
<dbReference type="PANTHER" id="PTHR47478:SF1">
    <property type="entry name" value="PYRIMIDINE 5'-NUCLEOTIDASE YJJG"/>
    <property type="match status" value="1"/>
</dbReference>
<evidence type="ECO:0008006" key="3">
    <source>
        <dbReference type="Google" id="ProtNLM"/>
    </source>
</evidence>
<evidence type="ECO:0000313" key="1">
    <source>
        <dbReference type="EMBL" id="GCL62576.1"/>
    </source>
</evidence>
<proteinExistence type="predicted"/>
<dbReference type="InterPro" id="IPR052550">
    <property type="entry name" value="Pyrimidine_5'-ntase_YjjG"/>
</dbReference>
<dbReference type="PANTHER" id="PTHR47478">
    <property type="match status" value="1"/>
</dbReference>
<organism evidence="1 2">
    <name type="scientific">Pseudaquabacterium pictum</name>
    <dbReference type="NCBI Taxonomy" id="2315236"/>
    <lineage>
        <taxon>Bacteria</taxon>
        <taxon>Pseudomonadati</taxon>
        <taxon>Pseudomonadota</taxon>
        <taxon>Betaproteobacteria</taxon>
        <taxon>Burkholderiales</taxon>
        <taxon>Sphaerotilaceae</taxon>
        <taxon>Pseudaquabacterium</taxon>
    </lineage>
</organism>
<sequence length="140" mass="15430">MAYWPKVEVINSALEAVADLSRTMPLFVATNASISYKPDIVAALNRGGLSTYFTDVFCFMDIGFKKNQKEFWQVVESVTKLPLEQIAMVGDSLENDAIGPRSFGVQGVWLAPHAKSQSGYHQIPVVSDLVEFVTMVRNAA</sequence>
<gene>
    <name evidence="1" type="ORF">AQPW35_16570</name>
</gene>
<reference evidence="2" key="1">
    <citation type="submission" date="2019-03" db="EMBL/GenBank/DDBJ databases">
        <title>Aquabacterium pictum sp.nov., the first bacteriochlorophyll a-containing freshwater bacterium in the genus Aquabacterium of the class Betaproteobacteria.</title>
        <authorList>
            <person name="Hirose S."/>
            <person name="Tank M."/>
            <person name="Hara E."/>
            <person name="Tamaki H."/>
            <person name="Takaichi S."/>
            <person name="Haruta S."/>
            <person name="Hanada S."/>
        </authorList>
    </citation>
    <scope>NUCLEOTIDE SEQUENCE [LARGE SCALE GENOMIC DNA]</scope>
    <source>
        <strain evidence="2">W35</strain>
    </source>
</reference>
<evidence type="ECO:0000313" key="2">
    <source>
        <dbReference type="Proteomes" id="UP000301751"/>
    </source>
</evidence>
<dbReference type="InterPro" id="IPR036412">
    <property type="entry name" value="HAD-like_sf"/>
</dbReference>
<dbReference type="AlphaFoldDB" id="A0A480ANJ3"/>
<protein>
    <recommendedName>
        <fullName evidence="3">Haloacid dehalogenase</fullName>
    </recommendedName>
</protein>
<dbReference type="SUPFAM" id="SSF56784">
    <property type="entry name" value="HAD-like"/>
    <property type="match status" value="1"/>
</dbReference>
<dbReference type="Pfam" id="PF00702">
    <property type="entry name" value="Hydrolase"/>
    <property type="match status" value="1"/>
</dbReference>